<feature type="domain" description="Paf1 complex subunit Cdc73 N-terminal" evidence="6">
    <location>
        <begin position="2"/>
        <end position="258"/>
    </location>
</feature>
<dbReference type="GO" id="GO:0016593">
    <property type="term" value="C:Cdc73/Paf1 complex"/>
    <property type="evidence" value="ECO:0007669"/>
    <property type="project" value="InterPro"/>
</dbReference>
<evidence type="ECO:0000256" key="4">
    <source>
        <dbReference type="ARBA" id="ARBA00023242"/>
    </source>
</evidence>
<organism evidence="7 8">
    <name type="scientific">Caenorhabditis auriculariae</name>
    <dbReference type="NCBI Taxonomy" id="2777116"/>
    <lineage>
        <taxon>Eukaryota</taxon>
        <taxon>Metazoa</taxon>
        <taxon>Ecdysozoa</taxon>
        <taxon>Nematoda</taxon>
        <taxon>Chromadorea</taxon>
        <taxon>Rhabditida</taxon>
        <taxon>Rhabditina</taxon>
        <taxon>Rhabditomorpha</taxon>
        <taxon>Rhabditoidea</taxon>
        <taxon>Rhabditidae</taxon>
        <taxon>Peloderinae</taxon>
        <taxon>Caenorhabditis</taxon>
    </lineage>
</organism>
<name>A0A8S1HKC5_9PELO</name>
<evidence type="ECO:0000256" key="1">
    <source>
        <dbReference type="ARBA" id="ARBA00004123"/>
    </source>
</evidence>
<dbReference type="EMBL" id="CAJGYM010000055">
    <property type="protein sequence ID" value="CAD6195457.1"/>
    <property type="molecule type" value="Genomic_DNA"/>
</dbReference>
<dbReference type="InterPro" id="IPR007852">
    <property type="entry name" value="Cdc73/Parafibromin"/>
</dbReference>
<comment type="caution">
    <text evidence="7">The sequence shown here is derived from an EMBL/GenBank/DDBJ whole genome shotgun (WGS) entry which is preliminary data.</text>
</comment>
<dbReference type="Pfam" id="PF05179">
    <property type="entry name" value="CDC73_C"/>
    <property type="match status" value="1"/>
</dbReference>
<evidence type="ECO:0008006" key="9">
    <source>
        <dbReference type="Google" id="ProtNLM"/>
    </source>
</evidence>
<dbReference type="PANTHER" id="PTHR12466">
    <property type="entry name" value="CDC73 DOMAIN PROTEIN"/>
    <property type="match status" value="1"/>
</dbReference>
<keyword evidence="4" id="KW-0539">Nucleus</keyword>
<dbReference type="Gene3D" id="3.40.50.11990">
    <property type="entry name" value="RNA polymerase II accessory factor, Cdc73 C-terminal domain"/>
    <property type="match status" value="1"/>
</dbReference>
<dbReference type="InterPro" id="IPR038103">
    <property type="entry name" value="CDC73_C_sf"/>
</dbReference>
<evidence type="ECO:0000256" key="3">
    <source>
        <dbReference type="ARBA" id="ARBA00023163"/>
    </source>
</evidence>
<accession>A0A8S1HKC5</accession>
<proteinExistence type="inferred from homology"/>
<reference evidence="7" key="1">
    <citation type="submission" date="2020-10" db="EMBL/GenBank/DDBJ databases">
        <authorList>
            <person name="Kikuchi T."/>
        </authorList>
    </citation>
    <scope>NUCLEOTIDE SEQUENCE</scope>
    <source>
        <strain evidence="7">NKZ352</strain>
    </source>
</reference>
<keyword evidence="3" id="KW-0804">Transcription</keyword>
<dbReference type="GO" id="GO:0000993">
    <property type="term" value="F:RNA polymerase II complex binding"/>
    <property type="evidence" value="ECO:0007669"/>
    <property type="project" value="TreeGrafter"/>
</dbReference>
<evidence type="ECO:0000313" key="8">
    <source>
        <dbReference type="Proteomes" id="UP000835052"/>
    </source>
</evidence>
<evidence type="ECO:0000259" key="6">
    <source>
        <dbReference type="Pfam" id="PF16050"/>
    </source>
</evidence>
<dbReference type="InterPro" id="IPR032041">
    <property type="entry name" value="Cdc73_N"/>
</dbReference>
<evidence type="ECO:0000259" key="5">
    <source>
        <dbReference type="Pfam" id="PF05179"/>
    </source>
</evidence>
<dbReference type="AlphaFoldDB" id="A0A8S1HKC5"/>
<keyword evidence="8" id="KW-1185">Reference proteome</keyword>
<gene>
    <name evidence="7" type="ORF">CAUJ_LOCUS11376</name>
</gene>
<evidence type="ECO:0000313" key="7">
    <source>
        <dbReference type="EMBL" id="CAD6195457.1"/>
    </source>
</evidence>
<comment type="similarity">
    <text evidence="2">Belongs to the CDC73 family.</text>
</comment>
<dbReference type="InterPro" id="IPR031336">
    <property type="entry name" value="CDC73_C"/>
</dbReference>
<protein>
    <recommendedName>
        <fullName evidence="9">Cell division control protein 73 C-terminal domain-containing protein</fullName>
    </recommendedName>
</protein>
<dbReference type="PANTHER" id="PTHR12466:SF8">
    <property type="entry name" value="PARAFIBROMIN"/>
    <property type="match status" value="1"/>
</dbReference>
<dbReference type="GO" id="GO:0006368">
    <property type="term" value="P:transcription elongation by RNA polymerase II"/>
    <property type="evidence" value="ECO:0007669"/>
    <property type="project" value="InterPro"/>
</dbReference>
<comment type="subcellular location">
    <subcellularLocation>
        <location evidence="1">Nucleus</location>
    </subcellularLocation>
</comment>
<feature type="domain" description="Cell division control protein 73 C-terminal" evidence="5">
    <location>
        <begin position="334"/>
        <end position="450"/>
    </location>
</feature>
<dbReference type="GO" id="GO:0032968">
    <property type="term" value="P:positive regulation of transcription elongation by RNA polymerase II"/>
    <property type="evidence" value="ECO:0007669"/>
    <property type="project" value="TreeGrafter"/>
</dbReference>
<dbReference type="Pfam" id="PF16050">
    <property type="entry name" value="CDC73_N"/>
    <property type="match status" value="1"/>
</dbReference>
<sequence length="467" mass="53171">MDPLTLLRRYTRGEVQFQEIEHNGEIYYGFGDLAYLKTTPTNYKIFNRNEYYTLEVLIDFWHNIKLTHGLYVKEAASRNITPVTRIDRKNLQEYLSGERDDLPETTAAFLPSGPPIPVKNLLAAMGETEAKRQRLDEDGSSQKLDQGPVEVRALSENLTVHKIAELKRKHQLQQKKNIVATDESVPSGTLTSSRDYPIERIHKNRINVLNGTKDLTNVLDVFASVQKIWSMDEKKTTVPHGNAAVSQQRGGYSRYAQEDFTKDKSADFHTEMSFIGSNLRAIQSGGLLSSIAKPKLPMAATPQERPIPTAVSSAPQTPGRTSCSTSALLLRKKRRQEGNKTTDLLLQRQKDGQTFNVRVVDNVTRFTEDDWDRVIGVFVMGPAWQFKGWKWNGNPVEIFSHVPAFHLHYDHDKPQATVRNWNVQKVPVNLTKRHVDKARFGQIWESIENFCRKSKPHLCARLGIQPL</sequence>
<evidence type="ECO:0000256" key="2">
    <source>
        <dbReference type="ARBA" id="ARBA00010427"/>
    </source>
</evidence>
<dbReference type="OrthoDB" id="2186602at2759"/>
<dbReference type="Proteomes" id="UP000835052">
    <property type="component" value="Unassembled WGS sequence"/>
</dbReference>